<organism evidence="1 2">
    <name type="scientific">Paraburkholderia phytofirmans OLGA172</name>
    <dbReference type="NCBI Taxonomy" id="1417228"/>
    <lineage>
        <taxon>Bacteria</taxon>
        <taxon>Pseudomonadati</taxon>
        <taxon>Pseudomonadota</taxon>
        <taxon>Betaproteobacteria</taxon>
        <taxon>Burkholderiales</taxon>
        <taxon>Burkholderiaceae</taxon>
        <taxon>Paraburkholderia</taxon>
    </lineage>
</organism>
<keyword evidence="2" id="KW-1185">Reference proteome</keyword>
<reference evidence="1 2" key="1">
    <citation type="journal article" date="2016" name="Gene">
        <title>PacBio SMRT assembly of a complex multi-replicon genome reveals chlorocatechol degradative operon in a region of genome plasticity.</title>
        <authorList>
            <person name="Ricker N."/>
            <person name="Shen S.Y."/>
            <person name="Goordial J."/>
            <person name="Jin S."/>
            <person name="Fulthorpe R.R."/>
        </authorList>
    </citation>
    <scope>NUCLEOTIDE SEQUENCE [LARGE SCALE GENOMIC DNA]</scope>
    <source>
        <strain evidence="1 2">OLGA172</strain>
    </source>
</reference>
<dbReference type="Proteomes" id="UP000076852">
    <property type="component" value="Chromosome 1"/>
</dbReference>
<protein>
    <submittedName>
        <fullName evidence="1">Uncharacterized protein</fullName>
    </submittedName>
</protein>
<name>A0A160FMH0_9BURK</name>
<accession>A0A160FMH0</accession>
<dbReference type="RefSeq" id="WP_063497204.1">
    <property type="nucleotide sequence ID" value="NZ_CP014578.1"/>
</dbReference>
<proteinExistence type="predicted"/>
<evidence type="ECO:0000313" key="1">
    <source>
        <dbReference type="EMBL" id="ANB73839.1"/>
    </source>
</evidence>
<dbReference type="AlphaFoldDB" id="A0A160FMH0"/>
<sequence length="82" mass="8873">MDKDKAVASEVSKQLFAAFCSVENAIRLVQEQCSDEEFVAFRAEAGKVAGSLYLLLGPLWKAYPDLAPPKPDQATLPSKEGS</sequence>
<dbReference type="KEGG" id="buz:AYM40_16835"/>
<dbReference type="EMBL" id="CP014578">
    <property type="protein sequence ID" value="ANB73839.1"/>
    <property type="molecule type" value="Genomic_DNA"/>
</dbReference>
<dbReference type="OrthoDB" id="9017688at2"/>
<evidence type="ECO:0000313" key="2">
    <source>
        <dbReference type="Proteomes" id="UP000076852"/>
    </source>
</evidence>
<gene>
    <name evidence="1" type="ORF">AYM40_16835</name>
</gene>